<dbReference type="InterPro" id="IPR011990">
    <property type="entry name" value="TPR-like_helical_dom_sf"/>
</dbReference>
<accession>A0A0S8JUB4</accession>
<comment type="caution">
    <text evidence="1">The sequence shown here is derived from an EMBL/GenBank/DDBJ whole genome shotgun (WGS) entry which is preliminary data.</text>
</comment>
<protein>
    <recommendedName>
        <fullName evidence="3">Tetratricopeptide repeat protein</fullName>
    </recommendedName>
</protein>
<dbReference type="AlphaFoldDB" id="A0A0S8JUB4"/>
<dbReference type="Gene3D" id="1.25.40.10">
    <property type="entry name" value="Tetratricopeptide repeat domain"/>
    <property type="match status" value="1"/>
</dbReference>
<gene>
    <name evidence="1" type="ORF">AMJ74_06110</name>
</gene>
<dbReference type="Proteomes" id="UP000050975">
    <property type="component" value="Unassembled WGS sequence"/>
</dbReference>
<evidence type="ECO:0000313" key="2">
    <source>
        <dbReference type="Proteomes" id="UP000050975"/>
    </source>
</evidence>
<dbReference type="PROSITE" id="PS51257">
    <property type="entry name" value="PROKAR_LIPOPROTEIN"/>
    <property type="match status" value="1"/>
</dbReference>
<reference evidence="1 2" key="1">
    <citation type="journal article" date="2015" name="Microbiome">
        <title>Genomic resolution of linkages in carbon, nitrogen, and sulfur cycling among widespread estuary sediment bacteria.</title>
        <authorList>
            <person name="Baker B.J."/>
            <person name="Lazar C.S."/>
            <person name="Teske A.P."/>
            <person name="Dick G.J."/>
        </authorList>
    </citation>
    <scope>NUCLEOTIDE SEQUENCE [LARGE SCALE GENOMIC DNA]</scope>
    <source>
        <strain evidence="1">SM1_77</strain>
    </source>
</reference>
<proteinExistence type="predicted"/>
<name>A0A0S8JUB4_UNCW3</name>
<dbReference type="SUPFAM" id="SSF48452">
    <property type="entry name" value="TPR-like"/>
    <property type="match status" value="1"/>
</dbReference>
<evidence type="ECO:0008006" key="3">
    <source>
        <dbReference type="Google" id="ProtNLM"/>
    </source>
</evidence>
<dbReference type="InterPro" id="IPR029058">
    <property type="entry name" value="AB_hydrolase_fold"/>
</dbReference>
<dbReference type="Gene3D" id="3.40.50.1820">
    <property type="entry name" value="alpha/beta hydrolase"/>
    <property type="match status" value="1"/>
</dbReference>
<evidence type="ECO:0000313" key="1">
    <source>
        <dbReference type="EMBL" id="KPL12803.1"/>
    </source>
</evidence>
<sequence>MHRVFLFFIVVIIVMATGCAPTYVENVVTSQGSVIEFNGVRLEIPANSVVDSVTIRVEKRGVGKHRYDQGFALLGESYAIQPETLVFEKPVKFVYPTKGKNIGLGAEIGNGFVPLAGVETRAETLVAPLWHGGEYYLIEKPKSYGMIDHEKTDEGLLIVCDIYVSNYIRNFKQALRRNGYDLPMWLFVYHPDKSIEDNAQLLHDELMNLHSEYGDYRLDVVSFGVGGLVTHRYLTDSTYYLRNISSAVVAIGTPFFGSNFAIIDNARDGSSPFRFVFIDGMANHAQSLVPGSEFVSLVKTEIHFYFPGYHYYDDPSENKNFVSLRGQEFIDGAFPEETAGDGVVSLRSAMLTAIEPAAFKLGHFDLFENKDVHKVATDFLLLYRSFNWPMLFSNIWSGREPFSRVNETWEKEIRLHFRNDTDFETLLEYNQNMLESAPINAVLITNGDYDTYPAWLLQEKGIRTDVLIVNRSLLNRKEYARFLKRQGLPLAISEQELDEIKHMKEGDKFVSISDQLMQGILKQTSRPVVFSTTVYEPRQYGYPLKLSGLVYEISASDIDVARTKQLLYEVFEFRKLFSQPIDSFDINIQNMAKNYAAVAFNLSNALDDAGEYKEAIAALEFAMRFGEEPMFYYNKAQIYFRMGERVLADSAFGKLLKIEAGDTRLAKEVARIYYENGERERAVSILAGVLEKQPADKEIIDLIKKYQGE</sequence>
<dbReference type="SUPFAM" id="SSF53474">
    <property type="entry name" value="alpha/beta-Hydrolases"/>
    <property type="match status" value="1"/>
</dbReference>
<dbReference type="EMBL" id="LJVE01000134">
    <property type="protein sequence ID" value="KPL12803.1"/>
    <property type="molecule type" value="Genomic_DNA"/>
</dbReference>
<organism evidence="1 2">
    <name type="scientific">candidate division WOR_3 bacterium SM1_77</name>
    <dbReference type="NCBI Taxonomy" id="1703778"/>
    <lineage>
        <taxon>Bacteria</taxon>
        <taxon>Bacteria division WOR-3</taxon>
    </lineage>
</organism>